<dbReference type="EMBL" id="CM056813">
    <property type="protein sequence ID" value="KAJ8639451.1"/>
    <property type="molecule type" value="Genomic_DNA"/>
</dbReference>
<proteinExistence type="predicted"/>
<comment type="caution">
    <text evidence="1">The sequence shown here is derived from an EMBL/GenBank/DDBJ whole genome shotgun (WGS) entry which is preliminary data.</text>
</comment>
<name>A0ACC2M1H2_PERAE</name>
<protein>
    <submittedName>
        <fullName evidence="1">Uncharacterized protein</fullName>
    </submittedName>
</protein>
<sequence>MDFVGALISPVVEIMKGSCTTIVRQLGYIKNLERNFKRFNEKAGDLSSRKNDKTREIDSQRTSKMPTYECQNWLKKVDEILKEVNAIEDENSKGDKRCLRQWCLNVGSSWKLGRRIVVTTDFIVDLEKSKFEGAIVVDALPQTVEAKPVLTIEEGTSTERTLQKILNNVRDPRKHKIEAVMEEVHCLKGLTSLEFGFPKMEYLECFLQRSHPWKKGMIMSFHFIVGQYQFPDGRTAWFPYFPDREGMNRMLTFCGYDSIPNALLSLVTFKHLSKIVMSTCEHCIQKIGYAM</sequence>
<gene>
    <name evidence="1" type="ORF">MRB53_016145</name>
</gene>
<reference evidence="1 2" key="1">
    <citation type="journal article" date="2022" name="Hortic Res">
        <title>A haplotype resolved chromosomal level avocado genome allows analysis of novel avocado genes.</title>
        <authorList>
            <person name="Nath O."/>
            <person name="Fletcher S.J."/>
            <person name="Hayward A."/>
            <person name="Shaw L.M."/>
            <person name="Masouleh A.K."/>
            <person name="Furtado A."/>
            <person name="Henry R.J."/>
            <person name="Mitter N."/>
        </authorList>
    </citation>
    <scope>NUCLEOTIDE SEQUENCE [LARGE SCALE GENOMIC DNA]</scope>
    <source>
        <strain evidence="2">cv. Hass</strain>
    </source>
</reference>
<evidence type="ECO:0000313" key="2">
    <source>
        <dbReference type="Proteomes" id="UP001234297"/>
    </source>
</evidence>
<dbReference type="Proteomes" id="UP001234297">
    <property type="component" value="Chromosome 5"/>
</dbReference>
<accession>A0ACC2M1H2</accession>
<evidence type="ECO:0000313" key="1">
    <source>
        <dbReference type="EMBL" id="KAJ8639451.1"/>
    </source>
</evidence>
<keyword evidence="2" id="KW-1185">Reference proteome</keyword>
<organism evidence="1 2">
    <name type="scientific">Persea americana</name>
    <name type="common">Avocado</name>
    <dbReference type="NCBI Taxonomy" id="3435"/>
    <lineage>
        <taxon>Eukaryota</taxon>
        <taxon>Viridiplantae</taxon>
        <taxon>Streptophyta</taxon>
        <taxon>Embryophyta</taxon>
        <taxon>Tracheophyta</taxon>
        <taxon>Spermatophyta</taxon>
        <taxon>Magnoliopsida</taxon>
        <taxon>Magnoliidae</taxon>
        <taxon>Laurales</taxon>
        <taxon>Lauraceae</taxon>
        <taxon>Persea</taxon>
    </lineage>
</organism>